<feature type="binding site" evidence="14">
    <location>
        <position position="124"/>
    </location>
    <ligand>
        <name>L-threonine</name>
        <dbReference type="ChEBI" id="CHEBI:57926"/>
    </ligand>
</feature>
<dbReference type="Proteomes" id="UP000019591">
    <property type="component" value="Chromosome"/>
</dbReference>
<keyword evidence="17" id="KW-1185">Reference proteome</keyword>
<dbReference type="Gene3D" id="3.40.50.11030">
    <property type="entry name" value="Threonylcarbamoyl-AMP synthase, C-terminal domain"/>
    <property type="match status" value="1"/>
</dbReference>
<dbReference type="InterPro" id="IPR006070">
    <property type="entry name" value="Sua5-like_dom"/>
</dbReference>
<feature type="domain" description="YrdC-like" evidence="15">
    <location>
        <begin position="16"/>
        <end position="202"/>
    </location>
</feature>
<evidence type="ECO:0000256" key="2">
    <source>
        <dbReference type="ARBA" id="ARBA00007663"/>
    </source>
</evidence>
<evidence type="ECO:0000259" key="15">
    <source>
        <dbReference type="PROSITE" id="PS51163"/>
    </source>
</evidence>
<feature type="binding site" evidence="14">
    <location>
        <position position="198"/>
    </location>
    <ligand>
        <name>ATP</name>
        <dbReference type="ChEBI" id="CHEBI:30616"/>
    </ligand>
</feature>
<dbReference type="PATRIC" id="fig|1286171.3.peg.317"/>
<evidence type="ECO:0000256" key="11">
    <source>
        <dbReference type="ARBA" id="ARBA00029774"/>
    </source>
</evidence>
<feature type="binding site" evidence="14">
    <location>
        <position position="38"/>
    </location>
    <ligand>
        <name>L-threonine</name>
        <dbReference type="ChEBI" id="CHEBI:57926"/>
    </ligand>
</feature>
<feature type="binding site" evidence="14">
    <location>
        <position position="61"/>
    </location>
    <ligand>
        <name>ATP</name>
        <dbReference type="ChEBI" id="CHEBI:30616"/>
    </ligand>
</feature>
<dbReference type="InterPro" id="IPR038385">
    <property type="entry name" value="Sua5/YwlC_C"/>
</dbReference>
<dbReference type="Gene3D" id="3.90.870.10">
    <property type="entry name" value="DHBP synthase"/>
    <property type="match status" value="1"/>
</dbReference>
<dbReference type="Pfam" id="PF01300">
    <property type="entry name" value="Sua5_yciO_yrdC"/>
    <property type="match status" value="1"/>
</dbReference>
<dbReference type="GO" id="GO:0061710">
    <property type="term" value="F:L-threonylcarbamoyladenylate synthase"/>
    <property type="evidence" value="ECO:0007669"/>
    <property type="project" value="UniProtKB-EC"/>
</dbReference>
<dbReference type="PANTHER" id="PTHR17490:SF16">
    <property type="entry name" value="THREONYLCARBAMOYL-AMP SYNTHASE"/>
    <property type="match status" value="1"/>
</dbReference>
<dbReference type="OrthoDB" id="9814580at2"/>
<dbReference type="PANTHER" id="PTHR17490">
    <property type="entry name" value="SUA5"/>
    <property type="match status" value="1"/>
</dbReference>
<dbReference type="KEGG" id="eac:EAL2_c03770"/>
<dbReference type="GO" id="GO:0000049">
    <property type="term" value="F:tRNA binding"/>
    <property type="evidence" value="ECO:0007669"/>
    <property type="project" value="TreeGrafter"/>
</dbReference>
<feature type="binding site" evidence="14">
    <location>
        <position position="144"/>
    </location>
    <ligand>
        <name>ATP</name>
        <dbReference type="ChEBI" id="CHEBI:30616"/>
    </ligand>
</feature>
<sequence>MKKTLISKMDPDNIDCKLLEKYARIIREGGTVIFPTETVYGLGANALDEQAAEKIYKAKGRPSDNPLIVHICETGQLGMLTDSVGEKARLVMERFWPGPVTLIFSKKKTVPYATTGGLDTVAVRMPANNIALELIRESGVPIAAPSANISGRPSPTKGEHVAEQMDGRVDGIILGGDCAVGVESTVIDLRGDVPVILRPGGLSAEEIEAVVGRVDMDPALKSGTGDAAPLAPGMKYTHYSPDAQVYVVKGSGASAARIINKLVKENAKKGTICGVICMSQNAGYYDAPVKLELGYDSADAARNIFSILIEMDKRGVQVVYSESLEEKGLGAAVMNRLVKSAGYRFIEIQGEQA</sequence>
<evidence type="ECO:0000256" key="8">
    <source>
        <dbReference type="ARBA" id="ARBA00022695"/>
    </source>
</evidence>
<evidence type="ECO:0000256" key="4">
    <source>
        <dbReference type="ARBA" id="ARBA00015492"/>
    </source>
</evidence>
<dbReference type="InterPro" id="IPR017945">
    <property type="entry name" value="DHBP_synth_RibB-like_a/b_dom"/>
</dbReference>
<dbReference type="eggNOG" id="COG0009">
    <property type="taxonomic scope" value="Bacteria"/>
</dbReference>
<keyword evidence="8 13" id="KW-0548">Nucleotidyltransferase</keyword>
<evidence type="ECO:0000256" key="9">
    <source>
        <dbReference type="ARBA" id="ARBA00022741"/>
    </source>
</evidence>
<dbReference type="InterPro" id="IPR050156">
    <property type="entry name" value="TC-AMP_synthase_SUA5"/>
</dbReference>
<evidence type="ECO:0000313" key="16">
    <source>
        <dbReference type="EMBL" id="AHM55680.1"/>
    </source>
</evidence>
<feature type="binding site" evidence="14">
    <location>
        <position position="154"/>
    </location>
    <ligand>
        <name>ATP</name>
        <dbReference type="ChEBI" id="CHEBI:30616"/>
    </ligand>
</feature>
<dbReference type="HOGENOM" id="CLU_031397_0_0_9"/>
<comment type="subcellular location">
    <subcellularLocation>
        <location evidence="1 13">Cytoplasm</location>
    </subcellularLocation>
</comment>
<evidence type="ECO:0000256" key="7">
    <source>
        <dbReference type="ARBA" id="ARBA00022694"/>
    </source>
</evidence>
<evidence type="ECO:0000256" key="10">
    <source>
        <dbReference type="ARBA" id="ARBA00022840"/>
    </source>
</evidence>
<evidence type="ECO:0000256" key="1">
    <source>
        <dbReference type="ARBA" id="ARBA00004496"/>
    </source>
</evidence>
<comment type="catalytic activity">
    <reaction evidence="12 13">
        <text>L-threonine + hydrogencarbonate + ATP = L-threonylcarbamoyladenylate + diphosphate + H2O</text>
        <dbReference type="Rhea" id="RHEA:36407"/>
        <dbReference type="ChEBI" id="CHEBI:15377"/>
        <dbReference type="ChEBI" id="CHEBI:17544"/>
        <dbReference type="ChEBI" id="CHEBI:30616"/>
        <dbReference type="ChEBI" id="CHEBI:33019"/>
        <dbReference type="ChEBI" id="CHEBI:57926"/>
        <dbReference type="ChEBI" id="CHEBI:73682"/>
        <dbReference type="EC" id="2.7.7.87"/>
    </reaction>
</comment>
<comment type="function">
    <text evidence="13">Required for the formation of a threonylcarbamoyl group on adenosine at position 37 (t(6)A37) in tRNAs that read codons beginning with adenine.</text>
</comment>
<dbReference type="EMBL" id="CP007452">
    <property type="protein sequence ID" value="AHM55680.1"/>
    <property type="molecule type" value="Genomic_DNA"/>
</dbReference>
<feature type="binding site" evidence="14">
    <location>
        <position position="184"/>
    </location>
    <ligand>
        <name>L-threonine</name>
        <dbReference type="ChEBI" id="CHEBI:57926"/>
    </ligand>
</feature>
<comment type="similarity">
    <text evidence="2 13">Belongs to the SUA5 family.</text>
</comment>
<accession>W8T4E5</accession>
<keyword evidence="5 13" id="KW-0963">Cytoplasm</keyword>
<evidence type="ECO:0000313" key="17">
    <source>
        <dbReference type="Proteomes" id="UP000019591"/>
    </source>
</evidence>
<dbReference type="PIRSF" id="PIRSF004930">
    <property type="entry name" value="Tln_factor_SUA5"/>
    <property type="match status" value="1"/>
</dbReference>
<dbReference type="InterPro" id="IPR005145">
    <property type="entry name" value="Sua5_C"/>
</dbReference>
<protein>
    <recommendedName>
        <fullName evidence="4 13">Threonylcarbamoyl-AMP synthase</fullName>
        <shortName evidence="13">TC-AMP synthase</shortName>
        <ecNumber evidence="3 13">2.7.7.87</ecNumber>
    </recommendedName>
    <alternativeName>
        <fullName evidence="11 13">L-threonylcarbamoyladenylate synthase</fullName>
    </alternativeName>
</protein>
<dbReference type="RefSeq" id="WP_025434718.1">
    <property type="nucleotide sequence ID" value="NZ_CP007452.1"/>
</dbReference>
<dbReference type="STRING" id="1286171.EAL2_c03770"/>
<dbReference type="GO" id="GO:0005737">
    <property type="term" value="C:cytoplasm"/>
    <property type="evidence" value="ECO:0007669"/>
    <property type="project" value="UniProtKB-SubCell"/>
</dbReference>
<name>W8T4E5_PEPAC</name>
<evidence type="ECO:0000256" key="6">
    <source>
        <dbReference type="ARBA" id="ARBA00022679"/>
    </source>
</evidence>
<keyword evidence="9 13" id="KW-0547">Nucleotide-binding</keyword>
<dbReference type="GO" id="GO:0008033">
    <property type="term" value="P:tRNA processing"/>
    <property type="evidence" value="ECO:0007669"/>
    <property type="project" value="UniProtKB-KW"/>
</dbReference>
<dbReference type="GO" id="GO:0006450">
    <property type="term" value="P:regulation of translational fidelity"/>
    <property type="evidence" value="ECO:0007669"/>
    <property type="project" value="TreeGrafter"/>
</dbReference>
<dbReference type="GO" id="GO:0003725">
    <property type="term" value="F:double-stranded RNA binding"/>
    <property type="evidence" value="ECO:0007669"/>
    <property type="project" value="UniProtKB-UniRule"/>
</dbReference>
<proteinExistence type="inferred from homology"/>
<dbReference type="SUPFAM" id="SSF55821">
    <property type="entry name" value="YrdC/RibB"/>
    <property type="match status" value="1"/>
</dbReference>
<dbReference type="AlphaFoldDB" id="W8T4E5"/>
<evidence type="ECO:0000256" key="3">
    <source>
        <dbReference type="ARBA" id="ARBA00012584"/>
    </source>
</evidence>
<organism evidence="16 17">
    <name type="scientific">Peptoclostridium acidaminophilum DSM 3953</name>
    <dbReference type="NCBI Taxonomy" id="1286171"/>
    <lineage>
        <taxon>Bacteria</taxon>
        <taxon>Bacillati</taxon>
        <taxon>Bacillota</taxon>
        <taxon>Clostridia</taxon>
        <taxon>Peptostreptococcales</taxon>
        <taxon>Peptoclostridiaceae</taxon>
        <taxon>Peptoclostridium</taxon>
    </lineage>
</organism>
<keyword evidence="7 13" id="KW-0819">tRNA processing</keyword>
<dbReference type="GO" id="GO:0005524">
    <property type="term" value="F:ATP binding"/>
    <property type="evidence" value="ECO:0007669"/>
    <property type="project" value="UniProtKB-UniRule"/>
</dbReference>
<evidence type="ECO:0000256" key="5">
    <source>
        <dbReference type="ARBA" id="ARBA00022490"/>
    </source>
</evidence>
<dbReference type="PROSITE" id="PS51163">
    <property type="entry name" value="YRDC"/>
    <property type="match status" value="1"/>
</dbReference>
<dbReference type="Pfam" id="PF03481">
    <property type="entry name" value="Sua5_C"/>
    <property type="match status" value="1"/>
</dbReference>
<feature type="binding site" evidence="14">
    <location>
        <position position="146"/>
    </location>
    <ligand>
        <name>ATP</name>
        <dbReference type="ChEBI" id="CHEBI:30616"/>
    </ligand>
</feature>
<dbReference type="FunFam" id="3.90.870.10:FF:000009">
    <property type="entry name" value="Threonylcarbamoyl-AMP synthase, putative"/>
    <property type="match status" value="1"/>
</dbReference>
<gene>
    <name evidence="16" type="primary">ywlC</name>
    <name evidence="16" type="ORF">EAL2_c03770</name>
</gene>
<dbReference type="NCBIfam" id="TIGR00057">
    <property type="entry name" value="L-threonylcarbamoyladenylate synthase"/>
    <property type="match status" value="1"/>
</dbReference>
<feature type="binding site" evidence="14">
    <location>
        <position position="65"/>
    </location>
    <ligand>
        <name>ATP</name>
        <dbReference type="ChEBI" id="CHEBI:30616"/>
    </ligand>
</feature>
<evidence type="ECO:0000256" key="14">
    <source>
        <dbReference type="PIRSR" id="PIRSR004930-1"/>
    </source>
</evidence>
<feature type="binding site" evidence="14">
    <location>
        <position position="239"/>
    </location>
    <ligand>
        <name>ATP</name>
        <dbReference type="ChEBI" id="CHEBI:30616"/>
    </ligand>
</feature>
<feature type="binding site" evidence="14">
    <location>
        <position position="120"/>
    </location>
    <ligand>
        <name>ATP</name>
        <dbReference type="ChEBI" id="CHEBI:30616"/>
    </ligand>
</feature>
<evidence type="ECO:0000256" key="13">
    <source>
        <dbReference type="PIRNR" id="PIRNR004930"/>
    </source>
</evidence>
<dbReference type="InterPro" id="IPR010923">
    <property type="entry name" value="T(6)A37_SUA5"/>
</dbReference>
<keyword evidence="6 13" id="KW-0808">Transferase</keyword>
<dbReference type="EC" id="2.7.7.87" evidence="3 13"/>
<evidence type="ECO:0000256" key="12">
    <source>
        <dbReference type="ARBA" id="ARBA00048366"/>
    </source>
</evidence>
<feature type="binding site" evidence="14">
    <location>
        <position position="70"/>
    </location>
    <ligand>
        <name>L-threonine</name>
        <dbReference type="ChEBI" id="CHEBI:57926"/>
    </ligand>
</feature>
<keyword evidence="10 13" id="KW-0067">ATP-binding</keyword>
<reference evidence="16 17" key="1">
    <citation type="journal article" date="2014" name="Genome Announc.">
        <title>Complete Genome Sequence of Amino Acid-Utilizing Eubacterium acidaminophilum al-2 (DSM 3953).</title>
        <authorList>
            <person name="Poehlein A."/>
            <person name="Andreesen J.R."/>
            <person name="Daniel R."/>
        </authorList>
    </citation>
    <scope>NUCLEOTIDE SEQUENCE [LARGE SCALE GENOMIC DNA]</scope>
    <source>
        <strain evidence="16 17">DSM 3953</strain>
    </source>
</reference>